<protein>
    <recommendedName>
        <fullName evidence="4">CENP-V/GFA domain-containing protein</fullName>
    </recommendedName>
</protein>
<feature type="domain" description="CENP-V/GFA" evidence="4">
    <location>
        <begin position="11"/>
        <end position="128"/>
    </location>
</feature>
<proteinExistence type="inferred from homology"/>
<evidence type="ECO:0000313" key="5">
    <source>
        <dbReference type="EMBL" id="KIL62555.1"/>
    </source>
</evidence>
<accession>A0A0C2SHF2</accession>
<dbReference type="Proteomes" id="UP000054549">
    <property type="component" value="Unassembled WGS sequence"/>
</dbReference>
<name>A0A0C2SHF2_AMAMK</name>
<dbReference type="Gene3D" id="2.170.150.70">
    <property type="match status" value="1"/>
</dbReference>
<organism evidence="5 6">
    <name type="scientific">Amanita muscaria (strain Koide BX008)</name>
    <dbReference type="NCBI Taxonomy" id="946122"/>
    <lineage>
        <taxon>Eukaryota</taxon>
        <taxon>Fungi</taxon>
        <taxon>Dikarya</taxon>
        <taxon>Basidiomycota</taxon>
        <taxon>Agaricomycotina</taxon>
        <taxon>Agaricomycetes</taxon>
        <taxon>Agaricomycetidae</taxon>
        <taxon>Agaricales</taxon>
        <taxon>Pluteineae</taxon>
        <taxon>Amanitaceae</taxon>
        <taxon>Amanita</taxon>
    </lineage>
</organism>
<dbReference type="InterPro" id="IPR006913">
    <property type="entry name" value="CENP-V/GFA"/>
</dbReference>
<dbReference type="InterPro" id="IPR052355">
    <property type="entry name" value="CENP-V-like"/>
</dbReference>
<dbReference type="PROSITE" id="PS51891">
    <property type="entry name" value="CENP_V_GFA"/>
    <property type="match status" value="1"/>
</dbReference>
<dbReference type="Pfam" id="PF04828">
    <property type="entry name" value="GFA"/>
    <property type="match status" value="1"/>
</dbReference>
<dbReference type="EMBL" id="KN818269">
    <property type="protein sequence ID" value="KIL62555.1"/>
    <property type="molecule type" value="Genomic_DNA"/>
</dbReference>
<evidence type="ECO:0000256" key="1">
    <source>
        <dbReference type="ARBA" id="ARBA00005495"/>
    </source>
</evidence>
<dbReference type="PANTHER" id="PTHR28620">
    <property type="entry name" value="CENTROMERE PROTEIN V"/>
    <property type="match status" value="1"/>
</dbReference>
<dbReference type="PANTHER" id="PTHR28620:SF1">
    <property type="entry name" value="CENP-V_GFA DOMAIN-CONTAINING PROTEIN"/>
    <property type="match status" value="1"/>
</dbReference>
<evidence type="ECO:0000256" key="2">
    <source>
        <dbReference type="ARBA" id="ARBA00022723"/>
    </source>
</evidence>
<dbReference type="HOGENOM" id="CLU_055491_7_2_1"/>
<evidence type="ECO:0000259" key="4">
    <source>
        <dbReference type="PROSITE" id="PS51891"/>
    </source>
</evidence>
<evidence type="ECO:0000313" key="6">
    <source>
        <dbReference type="Proteomes" id="UP000054549"/>
    </source>
</evidence>
<dbReference type="AlphaFoldDB" id="A0A0C2SHF2"/>
<keyword evidence="3" id="KW-0862">Zinc</keyword>
<dbReference type="GO" id="GO:0016846">
    <property type="term" value="F:carbon-sulfur lyase activity"/>
    <property type="evidence" value="ECO:0007669"/>
    <property type="project" value="InterPro"/>
</dbReference>
<gene>
    <name evidence="5" type="ORF">M378DRAFT_128738</name>
</gene>
<dbReference type="SUPFAM" id="SSF51316">
    <property type="entry name" value="Mss4-like"/>
    <property type="match status" value="1"/>
</dbReference>
<sequence>MPSDAPPQSTYKGSCHCGQVKYEVDLAADSAKWEVGKCNCTICHKKGYLSMIAPDVKSFKLLSPSSIDEVGDYSYGSKAMHHRFCKNCGTSTFARGNIEALGGDFIMINIQTVDNVDLSKNKPQKYWNGLEEKWIPSLVPVPPGAW</sequence>
<dbReference type="STRING" id="946122.A0A0C2SHF2"/>
<comment type="similarity">
    <text evidence="1">Belongs to the Gfa family.</text>
</comment>
<keyword evidence="2" id="KW-0479">Metal-binding</keyword>
<dbReference type="InterPro" id="IPR011057">
    <property type="entry name" value="Mss4-like_sf"/>
</dbReference>
<keyword evidence="6" id="KW-1185">Reference proteome</keyword>
<dbReference type="InParanoid" id="A0A0C2SHF2"/>
<reference evidence="5 6" key="1">
    <citation type="submission" date="2014-04" db="EMBL/GenBank/DDBJ databases">
        <title>Evolutionary Origins and Diversification of the Mycorrhizal Mutualists.</title>
        <authorList>
            <consortium name="DOE Joint Genome Institute"/>
            <consortium name="Mycorrhizal Genomics Consortium"/>
            <person name="Kohler A."/>
            <person name="Kuo A."/>
            <person name="Nagy L.G."/>
            <person name="Floudas D."/>
            <person name="Copeland A."/>
            <person name="Barry K.W."/>
            <person name="Cichocki N."/>
            <person name="Veneault-Fourrey C."/>
            <person name="LaButti K."/>
            <person name="Lindquist E.A."/>
            <person name="Lipzen A."/>
            <person name="Lundell T."/>
            <person name="Morin E."/>
            <person name="Murat C."/>
            <person name="Riley R."/>
            <person name="Ohm R."/>
            <person name="Sun H."/>
            <person name="Tunlid A."/>
            <person name="Henrissat B."/>
            <person name="Grigoriev I.V."/>
            <person name="Hibbett D.S."/>
            <person name="Martin F."/>
        </authorList>
    </citation>
    <scope>NUCLEOTIDE SEQUENCE [LARGE SCALE GENOMIC DNA]</scope>
    <source>
        <strain evidence="5 6">Koide BX008</strain>
    </source>
</reference>
<evidence type="ECO:0000256" key="3">
    <source>
        <dbReference type="ARBA" id="ARBA00022833"/>
    </source>
</evidence>
<dbReference type="OrthoDB" id="3264588at2759"/>
<dbReference type="GO" id="GO:0046872">
    <property type="term" value="F:metal ion binding"/>
    <property type="evidence" value="ECO:0007669"/>
    <property type="project" value="UniProtKB-KW"/>
</dbReference>